<evidence type="ECO:0000313" key="5">
    <source>
        <dbReference type="Proteomes" id="UP000075920"/>
    </source>
</evidence>
<feature type="transmembrane region" description="Helical" evidence="2">
    <location>
        <begin position="2623"/>
        <end position="2646"/>
    </location>
</feature>
<name>A0A182W900_9DIPT</name>
<feature type="transmembrane region" description="Helical" evidence="2">
    <location>
        <begin position="2728"/>
        <end position="2749"/>
    </location>
</feature>
<dbReference type="VEuPathDB" id="VectorBase:AMIN006824"/>
<dbReference type="EnsemblMetazoa" id="AMIN006824-RA">
    <property type="protein sequence ID" value="AMIN006824-PA"/>
    <property type="gene ID" value="AMIN006824"/>
</dbReference>
<organism evidence="4 5">
    <name type="scientific">Anopheles minimus</name>
    <dbReference type="NCBI Taxonomy" id="112268"/>
    <lineage>
        <taxon>Eukaryota</taxon>
        <taxon>Metazoa</taxon>
        <taxon>Ecdysozoa</taxon>
        <taxon>Arthropoda</taxon>
        <taxon>Hexapoda</taxon>
        <taxon>Insecta</taxon>
        <taxon>Pterygota</taxon>
        <taxon>Neoptera</taxon>
        <taxon>Endopterygota</taxon>
        <taxon>Diptera</taxon>
        <taxon>Nematocera</taxon>
        <taxon>Culicoidea</taxon>
        <taxon>Culicidae</taxon>
        <taxon>Anophelinae</taxon>
        <taxon>Anopheles</taxon>
    </lineage>
</organism>
<dbReference type="NCBIfam" id="TIGR03696">
    <property type="entry name" value="Rhs_assc_core"/>
    <property type="match status" value="1"/>
</dbReference>
<feature type="transmembrane region" description="Helical" evidence="2">
    <location>
        <begin position="2686"/>
        <end position="2708"/>
    </location>
</feature>
<proteinExistence type="predicted"/>
<dbReference type="PANTHER" id="PTHR32305:SF15">
    <property type="entry name" value="PROTEIN RHSA-RELATED"/>
    <property type="match status" value="1"/>
</dbReference>
<accession>A0A182W900</accession>
<evidence type="ECO:0000256" key="2">
    <source>
        <dbReference type="SAM" id="Phobius"/>
    </source>
</evidence>
<feature type="coiled-coil region" evidence="1">
    <location>
        <begin position="966"/>
        <end position="993"/>
    </location>
</feature>
<dbReference type="InterPro" id="IPR050708">
    <property type="entry name" value="T6SS_VgrG/RHS"/>
</dbReference>
<reference evidence="4" key="2">
    <citation type="submission" date="2020-05" db="UniProtKB">
        <authorList>
            <consortium name="EnsemblMetazoa"/>
        </authorList>
    </citation>
    <scope>IDENTIFICATION</scope>
    <source>
        <strain evidence="4">MINIMUS1</strain>
    </source>
</reference>
<sequence>MGNNENFKQHQELLNVSFSDEIDLFHAKLSNQQVLLVRQQRTLHCFRLEPSSSKWKVMWSREGFFDGKHREFRSSLFVDETGWMLVKNRHGLQFYRMEGKDLTLHHYCSDGRYRDMYGWNDSSTVFLMGHIYTDGAAVGVLTRNKRGVIKFEQMVESVVLKGGTQPLWQLYDSSNLPDTWKLNSTWLGLANAGGPQQSAIVERSASAITVYKLDENYQPQIVARAESVPFAAHREERILFGNILDDTDFSEMVHLNSSGMFLYMRENIKYRSVSHQLFTVGWEKKHWNSASLIDVDGDGKVELWLSGPQDSTRKIEKNGTNVQPAPTSKHLQSYFVLNSQTGPLVHNSLAEQIDTSLLFEPINPMNGNLAFGIPLFVVGKLLALSTVKFITYQESSNVSGTMGIGWSLQVDCVYIDRRNSIFPEEHRYYLIKDGSLFLLTNNNTAANEQIATFTVESNDQMTVTFNRALDQWLIEDGNGESFIYGTYGDKSFIKKEAASEDWPFPIERSAMNTRIPSVWYLIRHFDRADQWLEYSYITESQTDDYQLDAIITSNDATLKLSYSNMFNKMLLTGFTIRTASYVQSATLQYMEQHEMVRLTRISQQSNAVLEFNYDGPDGAMSAIIYPNGLTAKFDYSSLEIDRNVLMNHFDTHSHPRTAYGPGYLLIGDITKQAQVRLRIRDTLGSDTVTLAGLSFPMLGKLPVVDYDIFTGESFFAVVLHHEGTQSELCLFQTHAGIWQSIPTYIKLPKDTALYSGHNFLLAIQQQRITVIEQQNGKWKALKPFDIEKSSLKHYFSHGFLTYNDQELRMYVRRDGQWTAIVLSLSSDLLANSSAVFDRFDHPEEALRKFQQGVKLDALQMFHNVVVFRSLHLEGFKLYARLHLLHLNWKHEISRQTAVDVLIEDLATYTFNPPEADGNVFVFGYRLENEKFRLKVINHHGKIMDEIEKIKEKIEQDIRDQPMAPEAEKQRYRKEAHEKLNDELEQLYRNITAQIPFAIDPSKFGVIVNDAHIATASHKVLFDGIDWTRQRIPQEELTLDSIKINLGSSYQLVKTHRNATFDLIGPNNVTVFNTDTNNATELHIRYPGFMAVQTNGSAAQLFNFHRHELTNLPAEELLDKNSNSLAVISTTNDGKNVFVRSMDAFGITRQYVVWRHEFVDSRKRKLTNYYEFNAQSAKPYEGGFLMGDVKITPASIDGRYGWYKLHYNFANSTLSTKSVYNAAGEFVKLIDPADTDAEKTVDPDGVLTARDGKTIVADFRPFRMSEEVVSYYGFEPYEQNLAGNGEGWKWTDGVIRKEHGNHFLHLKRSKILSATFQPKTQYDSLIISCWLRGPASEQDIGSALSVHYNGKIVHGSAAFSTNGWTYLEVMVEQTTRFDVKLSPTIVSFLDVDHLRVFPAQLELNVHIYDPTLAKERSTLHPSGLLSHRLYDTLGNEMGRINVQGSIEHLSILSRKNNSQIEMLSSFGEMLEPVEQNTFYGQFRDVPNTAVLRFRYSGTSKSGDIRIEMAAIPIRIELSDEQATLIERSRRITIPREGDMVIFCSKTHYSIWVDGQIKMEQFTNQARFERYEVQGTNTHVWEAILLYDVSMKVMYLSDFGMPKQILELKDANTVTIQEIVYDELKRPAIKTKWTEMDSTNSSTLFGYRRNFIENENRFWKTGQMEGTIIQLNKDCEGFPYSRTVYADNPLDEKIVQSAPGKTFAIDSVFAKHFNSQQRIDFLENLFPSTEGFHCKNERYPDHSIYVTVYDRRKLKIADYVHTHHGDHHLTTYTYDAHDRLILQLPPTYHEQADTFSRTSPFFDGTYTSEHHELQRSWGTWFEYDRQSGLITGKTTPDAGTTRYLYTPEGLLRFVVQQNSSNVMYYTYSSVGKLNERGIVQLNVNDLTNYLPNDSTLPVSSNYFLLNHGDNEVAPLHRHRVENIKKISNDHILSDLLFFDHKGQLITSALYTTGNGSLAINYKYKKNLLHEIQYPATVKGKQFQLRYDYDHRGKLIGIANASTGEKFITIENNSMGQPRSMLIQPNSPHEYQRTFQYNQPGYLTKIEDPYLTETIDYTSSGYGGRPIGDGTVQATHFNATWHAHTASKHLKLKPSHLGTGRRSKFCYDALVSAGYVDAQGRPIKSFYPMLELRLPIVCRLGTYGHQIAAAVNERGFPQIYGHRYDYGNHRQLIRAKYFQSSAEERFSPLRRETFAEIQGVSVENSEDIWQILREAGYLHSDCSTNSEMDCHGLPGKSLFHPSIASHSNAATLSSLLVRVITQRKNLSKTLFDQLCARWYQDDISDSISNICNTTWTLLSEAGFVGPKSNYGLAAVNEELHDLLSDYAPHLPAIIGVLYNKFATALGYSSADVQSYAIDANGNHRHFYTGFRRYRLEYVKNTNKIAFVYRTNFTAQKGLEEARFAVEHNEDGSVTHATHKGIERIVYDPLTNRATEITLVDGRQLKFDYNVRGHRMYKHVYDRTGNLIRKKYYIRDLQGKPLVEYEAVYSGNDAGSNTLSNMRSTVFLYGEDRLIGFLRNNQFYSVALDHEASVRLVIKNGEIVAAYDYLPYGELLRSYGVDPDGDIDYRFTGKEWDEETNLYDFHARLYDPELGRFLQMDPKEQYASPYLYAGNSPISLVDPDGQFAILIVAIVLAVAGAYIGASAANNSWNPAKWELKKALIGGLIGGAIGAIAPFGAVGSFAFLSGYIGSVAAIGVITATSVGFAYVSIASATGSWDPSNWDWTQPGTWNALFTGALTGATLFNAVGAVHKAFVGFTGLSRIAFVMVTSGTTGGFLLYSGSKANDGSFRFWEWDWSNPATVWAAIEGASFGLSISPKLNTVTQNVAGRLDKLKEIGKAIKVKDIKTVGTLFKEEVKAWRQIYKDVLQGDTVQDAISAGKAMGRPGGTILLDKIPQKALDVIDDILLVEKLFTVQPVPIISIHRPNQTPLQYP</sequence>
<keyword evidence="5" id="KW-1185">Reference proteome</keyword>
<dbReference type="InterPro" id="IPR045619">
    <property type="entry name" value="DUF6443"/>
</dbReference>
<evidence type="ECO:0000256" key="1">
    <source>
        <dbReference type="SAM" id="Coils"/>
    </source>
</evidence>
<evidence type="ECO:0000313" key="4">
    <source>
        <dbReference type="EnsemblMetazoa" id="AMIN006824-PA"/>
    </source>
</evidence>
<reference evidence="5" key="1">
    <citation type="submission" date="2013-03" db="EMBL/GenBank/DDBJ databases">
        <title>The Genome Sequence of Anopheles minimus MINIMUS1.</title>
        <authorList>
            <consortium name="The Broad Institute Genomics Platform"/>
            <person name="Neafsey D.E."/>
            <person name="Walton C."/>
            <person name="Walker B."/>
            <person name="Young S.K."/>
            <person name="Zeng Q."/>
            <person name="Gargeya S."/>
            <person name="Fitzgerald M."/>
            <person name="Haas B."/>
            <person name="Abouelleil A."/>
            <person name="Allen A.W."/>
            <person name="Alvarado L."/>
            <person name="Arachchi H.M."/>
            <person name="Berlin A.M."/>
            <person name="Chapman S.B."/>
            <person name="Gainer-Dewar J."/>
            <person name="Goldberg J."/>
            <person name="Griggs A."/>
            <person name="Gujja S."/>
            <person name="Hansen M."/>
            <person name="Howarth C."/>
            <person name="Imamovic A."/>
            <person name="Ireland A."/>
            <person name="Larimer J."/>
            <person name="McCowan C."/>
            <person name="Murphy C."/>
            <person name="Pearson M."/>
            <person name="Poon T.W."/>
            <person name="Priest M."/>
            <person name="Roberts A."/>
            <person name="Saif S."/>
            <person name="Shea T."/>
            <person name="Sisk P."/>
            <person name="Sykes S."/>
            <person name="Wortman J."/>
            <person name="Nusbaum C."/>
            <person name="Birren B."/>
        </authorList>
    </citation>
    <scope>NUCLEOTIDE SEQUENCE [LARGE SCALE GENOMIC DNA]</scope>
    <source>
        <strain evidence="5">MINIMUS1</strain>
    </source>
</reference>
<dbReference type="Proteomes" id="UP000075920">
    <property type="component" value="Unassembled WGS sequence"/>
</dbReference>
<keyword evidence="2" id="KW-0472">Membrane</keyword>
<feature type="transmembrane region" description="Helical" evidence="2">
    <location>
        <begin position="2761"/>
        <end position="2779"/>
    </location>
</feature>
<keyword evidence="1" id="KW-0175">Coiled coil</keyword>
<feature type="transmembrane region" description="Helical" evidence="2">
    <location>
        <begin position="2658"/>
        <end position="2680"/>
    </location>
</feature>
<dbReference type="PANTHER" id="PTHR32305">
    <property type="match status" value="1"/>
</dbReference>
<dbReference type="STRING" id="112268.A0A182W900"/>
<keyword evidence="2" id="KW-1133">Transmembrane helix</keyword>
<keyword evidence="2" id="KW-0812">Transmembrane</keyword>
<protein>
    <recommendedName>
        <fullName evidence="3">DUF6443 domain-containing protein</fullName>
    </recommendedName>
</protein>
<feature type="domain" description="DUF6443" evidence="3">
    <location>
        <begin position="1584"/>
        <end position="1705"/>
    </location>
</feature>
<evidence type="ECO:0000259" key="3">
    <source>
        <dbReference type="Pfam" id="PF20041"/>
    </source>
</evidence>
<dbReference type="InterPro" id="IPR022385">
    <property type="entry name" value="Rhs_assc_core"/>
</dbReference>
<dbReference type="Gene3D" id="2.180.10.10">
    <property type="entry name" value="RHS repeat-associated core"/>
    <property type="match status" value="2"/>
</dbReference>
<dbReference type="Pfam" id="PF20041">
    <property type="entry name" value="DUF6443"/>
    <property type="match status" value="1"/>
</dbReference>